<gene>
    <name evidence="1" type="ORF">KY290_005000</name>
</gene>
<organism evidence="1 2">
    <name type="scientific">Solanum tuberosum</name>
    <name type="common">Potato</name>
    <dbReference type="NCBI Taxonomy" id="4113"/>
    <lineage>
        <taxon>Eukaryota</taxon>
        <taxon>Viridiplantae</taxon>
        <taxon>Streptophyta</taxon>
        <taxon>Embryophyta</taxon>
        <taxon>Tracheophyta</taxon>
        <taxon>Spermatophyta</taxon>
        <taxon>Magnoliopsida</taxon>
        <taxon>eudicotyledons</taxon>
        <taxon>Gunneridae</taxon>
        <taxon>Pentapetalae</taxon>
        <taxon>asterids</taxon>
        <taxon>lamiids</taxon>
        <taxon>Solanales</taxon>
        <taxon>Solanaceae</taxon>
        <taxon>Solanoideae</taxon>
        <taxon>Solaneae</taxon>
        <taxon>Solanum</taxon>
    </lineage>
</organism>
<sequence length="118" mass="13806">MALGWLCRRLREASEVRFNKFGCFLSIITINGQMRYVIIIPENKDNKGWLRLVSWIESFINKRSLMQAGTLAIGEINHPSKRRECSYKDALYKNRWMVQEPTISTVTTYSHHDGKDLL</sequence>
<evidence type="ECO:0000313" key="1">
    <source>
        <dbReference type="EMBL" id="KAH0778573.1"/>
    </source>
</evidence>
<name>A0ABQ7WEN5_SOLTU</name>
<evidence type="ECO:0000313" key="2">
    <source>
        <dbReference type="Proteomes" id="UP000826656"/>
    </source>
</evidence>
<accession>A0ABQ7WEN5</accession>
<comment type="caution">
    <text evidence="1">The sequence shown here is derived from an EMBL/GenBank/DDBJ whole genome shotgun (WGS) entry which is preliminary data.</text>
</comment>
<protein>
    <submittedName>
        <fullName evidence="1">Uncharacterized protein</fullName>
    </submittedName>
</protein>
<reference evidence="1 2" key="1">
    <citation type="journal article" date="2021" name="bioRxiv">
        <title>Chromosome-scale and haplotype-resolved genome assembly of a tetraploid potato cultivar.</title>
        <authorList>
            <person name="Sun H."/>
            <person name="Jiao W.-B."/>
            <person name="Krause K."/>
            <person name="Campoy J.A."/>
            <person name="Goel M."/>
            <person name="Folz-Donahue K."/>
            <person name="Kukat C."/>
            <person name="Huettel B."/>
            <person name="Schneeberger K."/>
        </authorList>
    </citation>
    <scope>NUCLEOTIDE SEQUENCE [LARGE SCALE GENOMIC DNA]</scope>
    <source>
        <strain evidence="1">SolTubOtavaFocal</strain>
        <tissue evidence="1">Leaves</tissue>
    </source>
</reference>
<dbReference type="EMBL" id="JAIVGD010000002">
    <property type="protein sequence ID" value="KAH0778573.1"/>
    <property type="molecule type" value="Genomic_DNA"/>
</dbReference>
<proteinExistence type="predicted"/>
<dbReference type="Proteomes" id="UP000826656">
    <property type="component" value="Unassembled WGS sequence"/>
</dbReference>
<keyword evidence="2" id="KW-1185">Reference proteome</keyword>